<proteinExistence type="predicted"/>
<dbReference type="EMBL" id="CP063190">
    <property type="protein sequence ID" value="WCZ35005.1"/>
    <property type="molecule type" value="Genomic_DNA"/>
</dbReference>
<dbReference type="InterPro" id="IPR001962">
    <property type="entry name" value="Asn_synthase"/>
</dbReference>
<keyword evidence="3" id="KW-1185">Reference proteome</keyword>
<evidence type="ECO:0000313" key="3">
    <source>
        <dbReference type="Proteomes" id="UP001220577"/>
    </source>
</evidence>
<dbReference type="SUPFAM" id="SSF52402">
    <property type="entry name" value="Adenine nucleotide alpha hydrolases-like"/>
    <property type="match status" value="1"/>
</dbReference>
<dbReference type="Pfam" id="PF00733">
    <property type="entry name" value="Asn_synthase"/>
    <property type="match status" value="1"/>
</dbReference>
<gene>
    <name evidence="2" type="ORF">CIHUM_07970</name>
</gene>
<feature type="domain" description="Asparagine synthetase" evidence="1">
    <location>
        <begin position="203"/>
        <end position="260"/>
    </location>
</feature>
<organism evidence="2 3">
    <name type="scientific">Corynebacterium ihumii</name>
    <dbReference type="NCBI Taxonomy" id="1232427"/>
    <lineage>
        <taxon>Bacteria</taxon>
        <taxon>Bacillati</taxon>
        <taxon>Actinomycetota</taxon>
        <taxon>Actinomycetes</taxon>
        <taxon>Mycobacteriales</taxon>
        <taxon>Corynebacteriaceae</taxon>
        <taxon>Corynebacterium</taxon>
    </lineage>
</organism>
<name>A0ABY7UE99_9CORY</name>
<reference evidence="2 3" key="1">
    <citation type="submission" date="2020-10" db="EMBL/GenBank/DDBJ databases">
        <title>Complete genome sequence of Corynebacterium ihumii DSM 45751.</title>
        <authorList>
            <person name="Ruckert C."/>
            <person name="Albersmeier A."/>
            <person name="Busche T."/>
            <person name="Jaenicke S."/>
            <person name="Winkler A."/>
            <person name="Friethjonsson O.H."/>
            <person name="Hreggviethsson G.O."/>
            <person name="Lambert C."/>
            <person name="Badcock D."/>
            <person name="Bernaerts K."/>
            <person name="Anne J."/>
            <person name="Economou A."/>
            <person name="Kalinowski J."/>
        </authorList>
    </citation>
    <scope>NUCLEOTIDE SEQUENCE [LARGE SCALE GENOMIC DNA]</scope>
    <source>
        <strain evidence="2 3">DSM 45751</strain>
    </source>
</reference>
<dbReference type="Proteomes" id="UP001220577">
    <property type="component" value="Chromosome"/>
</dbReference>
<evidence type="ECO:0000259" key="1">
    <source>
        <dbReference type="Pfam" id="PF00733"/>
    </source>
</evidence>
<accession>A0ABY7UE99</accession>
<protein>
    <submittedName>
        <fullName evidence="2">Asparagine synthase</fullName>
    </submittedName>
</protein>
<dbReference type="Gene3D" id="3.40.50.620">
    <property type="entry name" value="HUPs"/>
    <property type="match status" value="1"/>
</dbReference>
<dbReference type="InterPro" id="IPR014729">
    <property type="entry name" value="Rossmann-like_a/b/a_fold"/>
</dbReference>
<sequence length="629" mass="71408">MNSRIRPYFNGFVLSSDRMSPVDQYSEIALPNGLFLQRDSASTHEFSASDSGTFVYIQGHWAMGSASRAENVSTILLSAAERSLEDFESILNEMAGRHFIILGKGSETFIYGDALGNRTIYYSTQSSLVASHLELLLEFETHPKIGSAFKSTRWAADYTMAEGVRILLPNFRLNFTNRSVARFYPVGTNRFVGIDDDTKLSLVEEKFDRVVANYLNSYEQLAIAFSGGMDSRFLLALLRPFWEKLTTYTYGYQKHFDERKSGYFRATMSRDFEQAQRVLASTKVRDSLFFDLLEDKPTYNEGRLAEVIEANSPGNHGRALVPLYVSAFSDRSTLNIRGNAVEIVRRVEVPDISFETLARRGRKNLPFDPTERLRELGYDETMPVFGRGPLAHWELKNGKWLSEIQNELDPAFDTLIPFASRDILEIFQSFPAIERSAGIVFRDLINRRAPELNLSPSNTEPSIYSSWRQQRLQDEKEKYPFTGIFLRSRSTYEDTPLAEPGPRSFSVPSGCFDPNLSVVARFSAPKPGNFTFKITQPYQAQRGIGYFELTMHVNEKLVLEIDGAKVGRPITASVYNLQKDETVEISIHPLRAVKNDRSWSDATRTSVSVFYEEGFKDGKTTSFYSDLDS</sequence>
<dbReference type="RefSeq" id="WP_148363836.1">
    <property type="nucleotide sequence ID" value="NZ_CP063190.1"/>
</dbReference>
<evidence type="ECO:0000313" key="2">
    <source>
        <dbReference type="EMBL" id="WCZ35005.1"/>
    </source>
</evidence>